<dbReference type="CDD" id="cd07087">
    <property type="entry name" value="ALDH_F3-13-14_CALDH-like"/>
    <property type="match status" value="1"/>
</dbReference>
<feature type="active site" evidence="4 5">
    <location>
        <position position="211"/>
    </location>
</feature>
<dbReference type="PANTHER" id="PTHR43570:SF16">
    <property type="entry name" value="ALDEHYDE DEHYDROGENASE TYPE III, ISOFORM Q"/>
    <property type="match status" value="1"/>
</dbReference>
<dbReference type="SUPFAM" id="SSF53720">
    <property type="entry name" value="ALDH-like"/>
    <property type="match status" value="1"/>
</dbReference>
<dbReference type="FunFam" id="3.40.605.10:FF:000004">
    <property type="entry name" value="Aldehyde dehydrogenase"/>
    <property type="match status" value="1"/>
</dbReference>
<dbReference type="Proteomes" id="UP001328107">
    <property type="component" value="Unassembled WGS sequence"/>
</dbReference>
<proteinExistence type="inferred from homology"/>
<dbReference type="GO" id="GO:0005737">
    <property type="term" value="C:cytoplasm"/>
    <property type="evidence" value="ECO:0007669"/>
    <property type="project" value="TreeGrafter"/>
</dbReference>
<evidence type="ECO:0000313" key="9">
    <source>
        <dbReference type="Proteomes" id="UP001328107"/>
    </source>
</evidence>
<dbReference type="PROSITE" id="PS00687">
    <property type="entry name" value="ALDEHYDE_DEHYDR_GLU"/>
    <property type="match status" value="1"/>
</dbReference>
<evidence type="ECO:0000256" key="3">
    <source>
        <dbReference type="PIRNR" id="PIRNR036492"/>
    </source>
</evidence>
<evidence type="ECO:0000256" key="5">
    <source>
        <dbReference type="PROSITE-ProRule" id="PRU10007"/>
    </source>
</evidence>
<dbReference type="InterPro" id="IPR029510">
    <property type="entry name" value="Ald_DH_CS_GLU"/>
</dbReference>
<evidence type="ECO:0000256" key="6">
    <source>
        <dbReference type="RuleBase" id="RU003345"/>
    </source>
</evidence>
<evidence type="ECO:0000259" key="7">
    <source>
        <dbReference type="Pfam" id="PF00171"/>
    </source>
</evidence>
<evidence type="ECO:0000256" key="4">
    <source>
        <dbReference type="PIRSR" id="PIRSR036492-1"/>
    </source>
</evidence>
<dbReference type="Gene3D" id="3.40.605.10">
    <property type="entry name" value="Aldehyde Dehydrogenase, Chain A, domain 1"/>
    <property type="match status" value="1"/>
</dbReference>
<dbReference type="GO" id="GO:0004029">
    <property type="term" value="F:aldehyde dehydrogenase (NAD+) activity"/>
    <property type="evidence" value="ECO:0007669"/>
    <property type="project" value="TreeGrafter"/>
</dbReference>
<feature type="domain" description="Aldehyde dehydrogenase" evidence="7">
    <location>
        <begin position="21"/>
        <end position="428"/>
    </location>
</feature>
<dbReference type="EMBL" id="BTRK01000006">
    <property type="protein sequence ID" value="GMR60781.1"/>
    <property type="molecule type" value="Genomic_DNA"/>
</dbReference>
<name>A0AAN5IFC2_9BILA</name>
<accession>A0AAN5IFC2</accession>
<dbReference type="PIRSF" id="PIRSF036492">
    <property type="entry name" value="ALDH"/>
    <property type="match status" value="1"/>
</dbReference>
<comment type="similarity">
    <text evidence="1 3 6">Belongs to the aldehyde dehydrogenase family.</text>
</comment>
<evidence type="ECO:0000313" key="8">
    <source>
        <dbReference type="EMBL" id="GMR60781.1"/>
    </source>
</evidence>
<gene>
    <name evidence="8" type="ORF">PMAYCL1PPCAC_30976</name>
</gene>
<dbReference type="InterPro" id="IPR012394">
    <property type="entry name" value="Aldehyde_DH_NAD(P)"/>
</dbReference>
<protein>
    <recommendedName>
        <fullName evidence="3">Aldehyde dehydrogenase</fullName>
    </recommendedName>
</protein>
<organism evidence="8 9">
    <name type="scientific">Pristionchus mayeri</name>
    <dbReference type="NCBI Taxonomy" id="1317129"/>
    <lineage>
        <taxon>Eukaryota</taxon>
        <taxon>Metazoa</taxon>
        <taxon>Ecdysozoa</taxon>
        <taxon>Nematoda</taxon>
        <taxon>Chromadorea</taxon>
        <taxon>Rhabditida</taxon>
        <taxon>Rhabditina</taxon>
        <taxon>Diplogasteromorpha</taxon>
        <taxon>Diplogasteroidea</taxon>
        <taxon>Neodiplogasteridae</taxon>
        <taxon>Pristionchus</taxon>
    </lineage>
</organism>
<dbReference type="AlphaFoldDB" id="A0AAN5IFC2"/>
<keyword evidence="2 3" id="KW-0560">Oxidoreductase</keyword>
<keyword evidence="9" id="KW-1185">Reference proteome</keyword>
<evidence type="ECO:0000256" key="2">
    <source>
        <dbReference type="ARBA" id="ARBA00023002"/>
    </source>
</evidence>
<dbReference type="InterPro" id="IPR016163">
    <property type="entry name" value="Ald_DH_C"/>
</dbReference>
<dbReference type="Gene3D" id="3.40.309.10">
    <property type="entry name" value="Aldehyde Dehydrogenase, Chain A, domain 2"/>
    <property type="match status" value="1"/>
</dbReference>
<dbReference type="GO" id="GO:0006081">
    <property type="term" value="P:aldehyde metabolic process"/>
    <property type="evidence" value="ECO:0007669"/>
    <property type="project" value="InterPro"/>
</dbReference>
<reference evidence="9" key="1">
    <citation type="submission" date="2022-10" db="EMBL/GenBank/DDBJ databases">
        <title>Genome assembly of Pristionchus species.</title>
        <authorList>
            <person name="Yoshida K."/>
            <person name="Sommer R.J."/>
        </authorList>
    </citation>
    <scope>NUCLEOTIDE SEQUENCE [LARGE SCALE GENOMIC DNA]</scope>
    <source>
        <strain evidence="9">RS5460</strain>
    </source>
</reference>
<evidence type="ECO:0000256" key="1">
    <source>
        <dbReference type="ARBA" id="ARBA00009986"/>
    </source>
</evidence>
<feature type="active site" evidence="4">
    <location>
        <position position="245"/>
    </location>
</feature>
<dbReference type="InterPro" id="IPR016161">
    <property type="entry name" value="Ald_DH/histidinol_DH"/>
</dbReference>
<dbReference type="InterPro" id="IPR015590">
    <property type="entry name" value="Aldehyde_DH_dom"/>
</dbReference>
<dbReference type="InterPro" id="IPR016162">
    <property type="entry name" value="Ald_DH_N"/>
</dbReference>
<dbReference type="Pfam" id="PF00171">
    <property type="entry name" value="Aldedh"/>
    <property type="match status" value="1"/>
</dbReference>
<dbReference type="FunFam" id="3.40.309.10:FF:000066">
    <property type="entry name" value="Aldehyde dehydrogenase"/>
    <property type="match status" value="1"/>
</dbReference>
<dbReference type="PANTHER" id="PTHR43570">
    <property type="entry name" value="ALDEHYDE DEHYDROGENASE"/>
    <property type="match status" value="1"/>
</dbReference>
<sequence>MVSYSDLVKKQREFYLSGGTLDLAGRKKRIETFKKLLIENKKAIDDAIYNDIRRHASVMSDVDYTLAEVELTLKNMDEWLKPRKFETPKDAQYDPSSDELHLVQEPLGVVLIISPWNAPLICSSALIQAFAAGNTVILKPSELDPTYAPLIAKIVPKYFDEKEFAVVEGGVPETAELLKERFDHIIYTGCPPVAKIIMSAAAKYLTPVTLELGGKNPVFVDESADLSVLAKGVVGAKIFNAGQACICTDYILCTPAMKPKVIDALKTGFDALGDMSKVPANARIVNDRHFKRVQGLLKDTKGKVVYKAGGETDEKDRFLPLHLVEVDSPDDVLMQEEVFGPVLPIMTVPSFDAALNHIKRNEKPLAAYIFTEDAEQTRRFVRETSSGGVTVNGSCAHMAGGLPFGGVGNSGMGRLMGRYAFDMLSHEKPICVRNKLKANFAL</sequence>
<comment type="caution">
    <text evidence="8">The sequence shown here is derived from an EMBL/GenBank/DDBJ whole genome shotgun (WGS) entry which is preliminary data.</text>
</comment>